<name>A0AAX4K4D8_9TREE</name>
<evidence type="ECO:0000313" key="4">
    <source>
        <dbReference type="EMBL" id="WWC91989.1"/>
    </source>
</evidence>
<dbReference type="Proteomes" id="UP001355207">
    <property type="component" value="Chromosome 9"/>
</dbReference>
<organism evidence="4 5">
    <name type="scientific">Kwoniella dendrophila CBS 6074</name>
    <dbReference type="NCBI Taxonomy" id="1295534"/>
    <lineage>
        <taxon>Eukaryota</taxon>
        <taxon>Fungi</taxon>
        <taxon>Dikarya</taxon>
        <taxon>Basidiomycota</taxon>
        <taxon>Agaricomycotina</taxon>
        <taxon>Tremellomycetes</taxon>
        <taxon>Tremellales</taxon>
        <taxon>Cryptococcaceae</taxon>
        <taxon>Kwoniella</taxon>
    </lineage>
</organism>
<dbReference type="PANTHER" id="PTHR42028">
    <property type="entry name" value="CHROMOSOME 1, WHOLE GENOME SHOTGUN SEQUENCE"/>
    <property type="match status" value="1"/>
</dbReference>
<keyword evidence="2" id="KW-0472">Membrane</keyword>
<evidence type="ECO:0000256" key="1">
    <source>
        <dbReference type="SAM" id="MobiDB-lite"/>
    </source>
</evidence>
<proteinExistence type="predicted"/>
<reference evidence="4 5" key="1">
    <citation type="submission" date="2024-01" db="EMBL/GenBank/DDBJ databases">
        <title>Comparative genomics of Cryptococcus and Kwoniella reveals pathogenesis evolution and contrasting modes of karyotype evolution via chromosome fusion or intercentromeric recombination.</title>
        <authorList>
            <person name="Coelho M.A."/>
            <person name="David-Palma M."/>
            <person name="Shea T."/>
            <person name="Bowers K."/>
            <person name="McGinley-Smith S."/>
            <person name="Mohammad A.W."/>
            <person name="Gnirke A."/>
            <person name="Yurkov A.M."/>
            <person name="Nowrousian M."/>
            <person name="Sun S."/>
            <person name="Cuomo C.A."/>
            <person name="Heitman J."/>
        </authorList>
    </citation>
    <scope>NUCLEOTIDE SEQUENCE [LARGE SCALE GENOMIC DNA]</scope>
    <source>
        <strain evidence="4 5">CBS 6074</strain>
    </source>
</reference>
<gene>
    <name evidence="4" type="ORF">L201_006943</name>
</gene>
<keyword evidence="5" id="KW-1185">Reference proteome</keyword>
<dbReference type="InterPro" id="IPR055561">
    <property type="entry name" value="DUF7137"/>
</dbReference>
<feature type="compositionally biased region" description="Low complexity" evidence="1">
    <location>
        <begin position="101"/>
        <end position="119"/>
    </location>
</feature>
<dbReference type="GeneID" id="91097612"/>
<feature type="region of interest" description="Disordered" evidence="1">
    <location>
        <begin position="100"/>
        <end position="120"/>
    </location>
</feature>
<dbReference type="Pfam" id="PF23585">
    <property type="entry name" value="DUF7137"/>
    <property type="match status" value="1"/>
</dbReference>
<keyword evidence="2" id="KW-0812">Transmembrane</keyword>
<dbReference type="EMBL" id="CP144106">
    <property type="protein sequence ID" value="WWC91989.1"/>
    <property type="molecule type" value="Genomic_DNA"/>
</dbReference>
<keyword evidence="2" id="KW-1133">Transmembrane helix</keyword>
<evidence type="ECO:0000256" key="2">
    <source>
        <dbReference type="SAM" id="Phobius"/>
    </source>
</evidence>
<protein>
    <recommendedName>
        <fullName evidence="3">DUF7137 domain-containing protein</fullName>
    </recommendedName>
</protein>
<feature type="transmembrane region" description="Helical" evidence="2">
    <location>
        <begin position="209"/>
        <end position="228"/>
    </location>
</feature>
<accession>A0AAX4K4D8</accession>
<dbReference type="AlphaFoldDB" id="A0AAX4K4D8"/>
<feature type="region of interest" description="Disordered" evidence="1">
    <location>
        <begin position="1"/>
        <end position="32"/>
    </location>
</feature>
<dbReference type="RefSeq" id="XP_066078751.1">
    <property type="nucleotide sequence ID" value="XM_066222654.1"/>
</dbReference>
<sequence length="230" mass="23919">MSSQASATQAPSGSASGSAGASGSRNATSSTTSISIPATAGAGGITVTQPPSTASASYYKIAKDSWITFGWNMTSLYVHPTSLTIVASCSANGNVYPVGPNPTGSSSSGNGSSNGNSTSANVFPGNTTQVVWNPYDWEQIPGQVPFAEATYVLKIYDERGDGAAVKGGYLSPYAGTNFMMYRPKSYTSLGDGWKCSTCSDALETLSRPAHLTIITSFIIMIISFWGILRR</sequence>
<dbReference type="PANTHER" id="PTHR42028:SF1">
    <property type="entry name" value="YALI0E30657P"/>
    <property type="match status" value="1"/>
</dbReference>
<evidence type="ECO:0000259" key="3">
    <source>
        <dbReference type="Pfam" id="PF23585"/>
    </source>
</evidence>
<evidence type="ECO:0000313" key="5">
    <source>
        <dbReference type="Proteomes" id="UP001355207"/>
    </source>
</evidence>
<feature type="domain" description="DUF7137" evidence="3">
    <location>
        <begin position="40"/>
        <end position="197"/>
    </location>
</feature>